<keyword evidence="4 6" id="KW-1133">Transmembrane helix</keyword>
<evidence type="ECO:0000256" key="3">
    <source>
        <dbReference type="ARBA" id="ARBA00022692"/>
    </source>
</evidence>
<evidence type="ECO:0000256" key="1">
    <source>
        <dbReference type="ARBA" id="ARBA00004141"/>
    </source>
</evidence>
<evidence type="ECO:0000256" key="5">
    <source>
        <dbReference type="ARBA" id="ARBA00023136"/>
    </source>
</evidence>
<dbReference type="AlphaFoldDB" id="A0A1G2SC05"/>
<feature type="transmembrane region" description="Helical" evidence="6">
    <location>
        <begin position="206"/>
        <end position="226"/>
    </location>
</feature>
<gene>
    <name evidence="7" type="ORF">A2675_02010</name>
</gene>
<evidence type="ECO:0000256" key="2">
    <source>
        <dbReference type="ARBA" id="ARBA00009773"/>
    </source>
</evidence>
<comment type="similarity">
    <text evidence="2">Belongs to the autoinducer-2 exporter (AI-2E) (TC 2.A.86) family.</text>
</comment>
<feature type="transmembrane region" description="Helical" evidence="6">
    <location>
        <begin position="145"/>
        <end position="167"/>
    </location>
</feature>
<dbReference type="GO" id="GO:0016020">
    <property type="term" value="C:membrane"/>
    <property type="evidence" value="ECO:0007669"/>
    <property type="project" value="UniProtKB-SubCell"/>
</dbReference>
<dbReference type="PANTHER" id="PTHR21716">
    <property type="entry name" value="TRANSMEMBRANE PROTEIN"/>
    <property type="match status" value="1"/>
</dbReference>
<feature type="transmembrane region" description="Helical" evidence="6">
    <location>
        <begin position="60"/>
        <end position="81"/>
    </location>
</feature>
<feature type="transmembrane region" description="Helical" evidence="6">
    <location>
        <begin position="267"/>
        <end position="289"/>
    </location>
</feature>
<dbReference type="PRINTS" id="PR01035">
    <property type="entry name" value="TCRTETA"/>
</dbReference>
<feature type="transmembrane region" description="Helical" evidence="6">
    <location>
        <begin position="301"/>
        <end position="334"/>
    </location>
</feature>
<organism evidence="7 8">
    <name type="scientific">Candidatus Yonathbacteria bacterium RIFCSPHIGHO2_01_FULL_51_10</name>
    <dbReference type="NCBI Taxonomy" id="1802723"/>
    <lineage>
        <taxon>Bacteria</taxon>
        <taxon>Candidatus Yonathiibacteriota</taxon>
    </lineage>
</organism>
<dbReference type="STRING" id="1802723.A2675_02010"/>
<comment type="caution">
    <text evidence="7">The sequence shown here is derived from an EMBL/GenBank/DDBJ whole genome shotgun (WGS) entry which is preliminary data.</text>
</comment>
<keyword evidence="5 6" id="KW-0472">Membrane</keyword>
<dbReference type="PANTHER" id="PTHR21716:SF4">
    <property type="entry name" value="TRANSMEMBRANE PROTEIN 245"/>
    <property type="match status" value="1"/>
</dbReference>
<accession>A0A1G2SC05</accession>
<dbReference type="GO" id="GO:0022857">
    <property type="term" value="F:transmembrane transporter activity"/>
    <property type="evidence" value="ECO:0007669"/>
    <property type="project" value="InterPro"/>
</dbReference>
<reference evidence="7 8" key="1">
    <citation type="journal article" date="2016" name="Nat. Commun.">
        <title>Thousands of microbial genomes shed light on interconnected biogeochemical processes in an aquifer system.</title>
        <authorList>
            <person name="Anantharaman K."/>
            <person name="Brown C.T."/>
            <person name="Hug L.A."/>
            <person name="Sharon I."/>
            <person name="Castelle C.J."/>
            <person name="Probst A.J."/>
            <person name="Thomas B.C."/>
            <person name="Singh A."/>
            <person name="Wilkins M.J."/>
            <person name="Karaoz U."/>
            <person name="Brodie E.L."/>
            <person name="Williams K.H."/>
            <person name="Hubbard S.S."/>
            <person name="Banfield J.F."/>
        </authorList>
    </citation>
    <scope>NUCLEOTIDE SEQUENCE [LARGE SCALE GENOMIC DNA]</scope>
</reference>
<sequence>MVSRQKIELVFFFALFAAVAALTASLFVPFFTVLALAAIFAVILQPLYRATLRLLRNKAGLASLATILMGLVFVAVPVTFIGGQVFNEAHDVYVGLQEDGGGSALITLVHAIEAPIQVYFPSFHIDVQAYGSAFFAWITSHLGPLLSGTATAFFGIILTIVALFFFLRDGKKFIEFFLALSPLDDKYDTEIVHRVGKTVNAVMRGALLISLTQGILAGIGLAIFGIPNAVLWGTVAAVSAVVPGVGAGLVVTPAVLYLLIQGHSLAALGLAAWGILIVGLVDNMLMPYLYGRAEAVHPLVMLFAVLGGLIAFGPIGFLIGPIIISLFIAVFDIYQTFTESPQKV</sequence>
<name>A0A1G2SC05_9BACT</name>
<evidence type="ECO:0000256" key="6">
    <source>
        <dbReference type="SAM" id="Phobius"/>
    </source>
</evidence>
<feature type="transmembrane region" description="Helical" evidence="6">
    <location>
        <begin position="232"/>
        <end position="260"/>
    </location>
</feature>
<evidence type="ECO:0000256" key="4">
    <source>
        <dbReference type="ARBA" id="ARBA00022989"/>
    </source>
</evidence>
<dbReference type="InterPro" id="IPR001958">
    <property type="entry name" value="Tet-R_TetA/multi-R_MdtG-like"/>
</dbReference>
<dbReference type="InterPro" id="IPR002549">
    <property type="entry name" value="AI-2E-like"/>
</dbReference>
<keyword evidence="3 6" id="KW-0812">Transmembrane</keyword>
<evidence type="ECO:0000313" key="8">
    <source>
        <dbReference type="Proteomes" id="UP000176997"/>
    </source>
</evidence>
<feature type="transmembrane region" description="Helical" evidence="6">
    <location>
        <begin position="30"/>
        <end position="48"/>
    </location>
</feature>
<dbReference type="EMBL" id="MHUS01000006">
    <property type="protein sequence ID" value="OHA81921.1"/>
    <property type="molecule type" value="Genomic_DNA"/>
</dbReference>
<dbReference type="Pfam" id="PF01594">
    <property type="entry name" value="AI-2E_transport"/>
    <property type="match status" value="1"/>
</dbReference>
<protein>
    <recommendedName>
        <fullName evidence="9">AI-2E family transporter</fullName>
    </recommendedName>
</protein>
<comment type="subcellular location">
    <subcellularLocation>
        <location evidence="1">Membrane</location>
        <topology evidence="1">Multi-pass membrane protein</topology>
    </subcellularLocation>
</comment>
<proteinExistence type="inferred from homology"/>
<dbReference type="Proteomes" id="UP000176997">
    <property type="component" value="Unassembled WGS sequence"/>
</dbReference>
<evidence type="ECO:0008006" key="9">
    <source>
        <dbReference type="Google" id="ProtNLM"/>
    </source>
</evidence>
<evidence type="ECO:0000313" key="7">
    <source>
        <dbReference type="EMBL" id="OHA81921.1"/>
    </source>
</evidence>